<reference evidence="1 2" key="1">
    <citation type="submission" date="2018-05" db="EMBL/GenBank/DDBJ databases">
        <title>Genome sequencing and assembly of the regulated plant pathogen Lachnellula willkommii and related sister species for the development of diagnostic species identification markers.</title>
        <authorList>
            <person name="Giroux E."/>
            <person name="Bilodeau G."/>
        </authorList>
    </citation>
    <scope>NUCLEOTIDE SEQUENCE [LARGE SCALE GENOMIC DNA]</scope>
    <source>
        <strain evidence="1 2">CBS 185.66</strain>
    </source>
</reference>
<protein>
    <submittedName>
        <fullName evidence="1">3-dehydroshikimate dehydratase</fullName>
    </submittedName>
</protein>
<dbReference type="AlphaFoldDB" id="A0A8H8R8K8"/>
<evidence type="ECO:0000313" key="1">
    <source>
        <dbReference type="EMBL" id="TVY30340.1"/>
    </source>
</evidence>
<gene>
    <name evidence="1" type="primary">qa-4</name>
    <name evidence="1" type="ORF">LHYA1_G001587</name>
</gene>
<proteinExistence type="predicted"/>
<accession>A0A8H8R8K8</accession>
<dbReference type="GeneID" id="41981785"/>
<dbReference type="RefSeq" id="XP_031009126.1">
    <property type="nucleotide sequence ID" value="XM_031146567.1"/>
</dbReference>
<dbReference type="Proteomes" id="UP000431533">
    <property type="component" value="Unassembled WGS sequence"/>
</dbReference>
<sequence length="91" mass="10714">MFNIAGRGWADPTREDGKIENANGLRELVREIDVEKLFYVQIVDAERLSQPLNEQHPFHVDGQPPRMSWSRNERLFICEERDLGEIIMRSF</sequence>
<keyword evidence="2" id="KW-1185">Reference proteome</keyword>
<organism evidence="1 2">
    <name type="scientific">Lachnellula hyalina</name>
    <dbReference type="NCBI Taxonomy" id="1316788"/>
    <lineage>
        <taxon>Eukaryota</taxon>
        <taxon>Fungi</taxon>
        <taxon>Dikarya</taxon>
        <taxon>Ascomycota</taxon>
        <taxon>Pezizomycotina</taxon>
        <taxon>Leotiomycetes</taxon>
        <taxon>Helotiales</taxon>
        <taxon>Lachnaceae</taxon>
        <taxon>Lachnellula</taxon>
    </lineage>
</organism>
<comment type="caution">
    <text evidence="1">The sequence shown here is derived from an EMBL/GenBank/DDBJ whole genome shotgun (WGS) entry which is preliminary data.</text>
</comment>
<evidence type="ECO:0000313" key="2">
    <source>
        <dbReference type="Proteomes" id="UP000431533"/>
    </source>
</evidence>
<name>A0A8H8R8K8_9HELO</name>
<dbReference type="EMBL" id="QGMH01000008">
    <property type="protein sequence ID" value="TVY30340.1"/>
    <property type="molecule type" value="Genomic_DNA"/>
</dbReference>
<dbReference type="OrthoDB" id="5360893at2759"/>